<feature type="compositionally biased region" description="Basic and acidic residues" evidence="6">
    <location>
        <begin position="234"/>
        <end position="244"/>
    </location>
</feature>
<feature type="region of interest" description="Disordered" evidence="6">
    <location>
        <begin position="196"/>
        <end position="244"/>
    </location>
</feature>
<dbReference type="SMART" id="SM00154">
    <property type="entry name" value="ZnF_AN1"/>
    <property type="match status" value="2"/>
</dbReference>
<dbReference type="AlphaFoldDB" id="A0A127ZCC2"/>
<evidence type="ECO:0000256" key="6">
    <source>
        <dbReference type="SAM" id="MobiDB-lite"/>
    </source>
</evidence>
<dbReference type="GO" id="GO:0005737">
    <property type="term" value="C:cytoplasm"/>
    <property type="evidence" value="ECO:0007669"/>
    <property type="project" value="TreeGrafter"/>
</dbReference>
<evidence type="ECO:0000256" key="1">
    <source>
        <dbReference type="ARBA" id="ARBA00022723"/>
    </source>
</evidence>
<dbReference type="Pfam" id="PF25403">
    <property type="entry name" value="zf-C2H2_ZFAND2"/>
    <property type="match status" value="1"/>
</dbReference>
<accession>A0A127ZCC2</accession>
<dbReference type="InterPro" id="IPR057357">
    <property type="entry name" value="Znf-C2H2_ZFAND2A/B"/>
</dbReference>
<feature type="compositionally biased region" description="Low complexity" evidence="6">
    <location>
        <begin position="196"/>
        <end position="216"/>
    </location>
</feature>
<reference evidence="8" key="1">
    <citation type="submission" date="2014-06" db="EMBL/GenBank/DDBJ databases">
        <authorList>
            <person name="Ju J."/>
            <person name="Zhang J."/>
        </authorList>
    </citation>
    <scope>NUCLEOTIDE SEQUENCE</scope>
    <source>
        <strain evidence="8">SscI8</strain>
    </source>
</reference>
<evidence type="ECO:0000256" key="3">
    <source>
        <dbReference type="ARBA" id="ARBA00022771"/>
    </source>
</evidence>
<dbReference type="InterPro" id="IPR000058">
    <property type="entry name" value="Znf_AN1"/>
</dbReference>
<proteinExistence type="predicted"/>
<evidence type="ECO:0000313" key="8">
    <source>
        <dbReference type="EMBL" id="CDU23759.1"/>
    </source>
</evidence>
<feature type="compositionally biased region" description="Low complexity" evidence="6">
    <location>
        <begin position="160"/>
        <end position="176"/>
    </location>
</feature>
<gene>
    <name evidence="8" type="ORF">SPSC_02388</name>
</gene>
<dbReference type="PROSITE" id="PS51039">
    <property type="entry name" value="ZF_AN1"/>
    <property type="match status" value="1"/>
</dbReference>
<dbReference type="PANTHER" id="PTHR14677">
    <property type="entry name" value="ARSENITE INDUCUBLE RNA ASSOCIATED PROTEIN AIP-1-RELATED"/>
    <property type="match status" value="1"/>
</dbReference>
<keyword evidence="4" id="KW-0862">Zinc</keyword>
<organism evidence="8">
    <name type="scientific">Sporisorium scitamineum</name>
    <dbReference type="NCBI Taxonomy" id="49012"/>
    <lineage>
        <taxon>Eukaryota</taxon>
        <taxon>Fungi</taxon>
        <taxon>Dikarya</taxon>
        <taxon>Basidiomycota</taxon>
        <taxon>Ustilaginomycotina</taxon>
        <taxon>Ustilaginomycetes</taxon>
        <taxon>Ustilaginales</taxon>
        <taxon>Ustilaginaceae</taxon>
        <taxon>Sporisorium</taxon>
    </lineage>
</organism>
<dbReference type="InterPro" id="IPR035896">
    <property type="entry name" value="AN1-like_Znf"/>
</dbReference>
<evidence type="ECO:0000259" key="7">
    <source>
        <dbReference type="PROSITE" id="PS51039"/>
    </source>
</evidence>
<feature type="compositionally biased region" description="Polar residues" evidence="6">
    <location>
        <begin position="217"/>
        <end position="227"/>
    </location>
</feature>
<dbReference type="EMBL" id="LK056664">
    <property type="protein sequence ID" value="CDU23759.1"/>
    <property type="molecule type" value="Genomic_DNA"/>
</dbReference>
<keyword evidence="3 5" id="KW-0863">Zinc-finger</keyword>
<evidence type="ECO:0000256" key="5">
    <source>
        <dbReference type="PROSITE-ProRule" id="PRU00449"/>
    </source>
</evidence>
<feature type="region of interest" description="Disordered" evidence="6">
    <location>
        <begin position="156"/>
        <end position="176"/>
    </location>
</feature>
<name>A0A127ZCC2_9BASI</name>
<evidence type="ECO:0000256" key="2">
    <source>
        <dbReference type="ARBA" id="ARBA00022737"/>
    </source>
</evidence>
<dbReference type="Pfam" id="PF01428">
    <property type="entry name" value="zf-AN1"/>
    <property type="match status" value="2"/>
</dbReference>
<keyword evidence="2" id="KW-0677">Repeat</keyword>
<feature type="domain" description="AN1-type" evidence="7">
    <location>
        <begin position="117"/>
        <end position="165"/>
    </location>
</feature>
<dbReference type="Gene3D" id="4.10.1110.10">
    <property type="entry name" value="AN1-like Zinc finger"/>
    <property type="match status" value="2"/>
</dbReference>
<protein>
    <recommendedName>
        <fullName evidence="7">AN1-type domain-containing protein</fullName>
    </recommendedName>
</protein>
<dbReference type="OrthoDB" id="431929at2759"/>
<evidence type="ECO:0000256" key="4">
    <source>
        <dbReference type="ARBA" id="ARBA00022833"/>
    </source>
</evidence>
<dbReference type="GO" id="GO:0008270">
    <property type="term" value="F:zinc ion binding"/>
    <property type="evidence" value="ECO:0007669"/>
    <property type="project" value="UniProtKB-KW"/>
</dbReference>
<dbReference type="PANTHER" id="PTHR14677:SF40">
    <property type="entry name" value="CDC48-ASSOCIATED UBIQUITIN-LIKE_ZINC FINGER PROTEIN 1"/>
    <property type="match status" value="1"/>
</dbReference>
<sequence>MPERSTGPMMFIGERCALEECHREDFLPFKCSDCRQHYCSNHFRPQAHRCSHHHESDVDYRVPLCPICDNPPRGWKRDQDPNIAMDRHLSGECPMLDSNGYLKQNASTSASAPIKRVKKAGECSFVKCSKIMVVPITCPQCSASFCPSHRAPNQHSCKNASSSSSSPASSSTRLATTSGSGIGIKNAFQNLKISNNATASNKPSPAAKPAPSNTSTRQADASSTSVASAPFGKMFDKSEKRAKAERLSAIRAMQARQRKGILSKADELRLAEEMAALSKTERMKASDSDCITM</sequence>
<keyword evidence="1" id="KW-0479">Metal-binding</keyword>
<dbReference type="SUPFAM" id="SSF118310">
    <property type="entry name" value="AN1-like Zinc finger"/>
    <property type="match status" value="2"/>
</dbReference>